<organism evidence="2 3">
    <name type="scientific">Catalinimonas alkaloidigena</name>
    <dbReference type="NCBI Taxonomy" id="1075417"/>
    <lineage>
        <taxon>Bacteria</taxon>
        <taxon>Pseudomonadati</taxon>
        <taxon>Bacteroidota</taxon>
        <taxon>Cytophagia</taxon>
        <taxon>Cytophagales</taxon>
        <taxon>Catalimonadaceae</taxon>
        <taxon>Catalinimonas</taxon>
    </lineage>
</organism>
<dbReference type="EMBL" id="FNFO01000019">
    <property type="protein sequence ID" value="SDM66910.1"/>
    <property type="molecule type" value="Genomic_DNA"/>
</dbReference>
<dbReference type="PIRSF" id="PIRSF009320">
    <property type="entry name" value="Nuc_binding_HP_1000"/>
    <property type="match status" value="1"/>
</dbReference>
<dbReference type="Pfam" id="PF13614">
    <property type="entry name" value="AAA_31"/>
    <property type="match status" value="1"/>
</dbReference>
<dbReference type="InterPro" id="IPR050678">
    <property type="entry name" value="DNA_Partitioning_ATPase"/>
</dbReference>
<sequence>MRIITFVNNKGGVGKTTSSQNVAAALHSLGYSVLLIDMDSQASLTAACGVNSSLISGSVVDFMGGRRFSELAEHLTNGLYLIPASNLMLDYQESLREHKEYPVLLRTALKRLNSSHPKAFEYVVIDCPPALNVFTALALTAAQRFYVPMQMEPLAFDGLVGLMEWITTNHLFEKFGGLFATRYHPNASGKLPHEVMRMIQKKYSKKLILPHIRQSLSLARAQGMGLDVFSFDPHSNGAEDYLTLARQIDRQMTQLEKSVSLS</sequence>
<dbReference type="InterPro" id="IPR025669">
    <property type="entry name" value="AAA_dom"/>
</dbReference>
<proteinExistence type="predicted"/>
<dbReference type="Gene3D" id="3.40.50.300">
    <property type="entry name" value="P-loop containing nucleotide triphosphate hydrolases"/>
    <property type="match status" value="1"/>
</dbReference>
<evidence type="ECO:0000259" key="1">
    <source>
        <dbReference type="Pfam" id="PF13614"/>
    </source>
</evidence>
<dbReference type="Proteomes" id="UP000198510">
    <property type="component" value="Unassembled WGS sequence"/>
</dbReference>
<dbReference type="CDD" id="cd02042">
    <property type="entry name" value="ParAB_family"/>
    <property type="match status" value="1"/>
</dbReference>
<gene>
    <name evidence="2" type="ORF">SAMN05421823_11910</name>
</gene>
<dbReference type="RefSeq" id="WP_089688548.1">
    <property type="nucleotide sequence ID" value="NZ_FNFO01000019.1"/>
</dbReference>
<feature type="domain" description="AAA" evidence="1">
    <location>
        <begin position="1"/>
        <end position="167"/>
    </location>
</feature>
<evidence type="ECO:0000313" key="3">
    <source>
        <dbReference type="Proteomes" id="UP000198510"/>
    </source>
</evidence>
<evidence type="ECO:0000313" key="2">
    <source>
        <dbReference type="EMBL" id="SDM66910.1"/>
    </source>
</evidence>
<accession>A0A1G9V470</accession>
<name>A0A1G9V470_9BACT</name>
<reference evidence="2 3" key="1">
    <citation type="submission" date="2016-10" db="EMBL/GenBank/DDBJ databases">
        <authorList>
            <person name="de Groot N.N."/>
        </authorList>
    </citation>
    <scope>NUCLEOTIDE SEQUENCE [LARGE SCALE GENOMIC DNA]</scope>
    <source>
        <strain evidence="2 3">DSM 25186</strain>
    </source>
</reference>
<dbReference type="PANTHER" id="PTHR13696:SF52">
    <property type="entry name" value="PARA FAMILY PROTEIN CT_582"/>
    <property type="match status" value="1"/>
</dbReference>
<protein>
    <submittedName>
        <fullName evidence="2">Chromosome partitioning protein</fullName>
    </submittedName>
</protein>
<dbReference type="InterPro" id="IPR027417">
    <property type="entry name" value="P-loop_NTPase"/>
</dbReference>
<dbReference type="SUPFAM" id="SSF52540">
    <property type="entry name" value="P-loop containing nucleoside triphosphate hydrolases"/>
    <property type="match status" value="1"/>
</dbReference>
<dbReference type="PANTHER" id="PTHR13696">
    <property type="entry name" value="P-LOOP CONTAINING NUCLEOSIDE TRIPHOSPHATE HYDROLASE"/>
    <property type="match status" value="1"/>
</dbReference>
<dbReference type="OrthoDB" id="9815116at2"/>
<dbReference type="STRING" id="1075417.SAMN05421823_11910"/>
<dbReference type="AlphaFoldDB" id="A0A1G9V470"/>
<keyword evidence="3" id="KW-1185">Reference proteome</keyword>